<accession>A0A0K2UZS3</accession>
<reference evidence="1" key="1">
    <citation type="submission" date="2014-05" db="EMBL/GenBank/DDBJ databases">
        <authorList>
            <person name="Chronopoulou M."/>
        </authorList>
    </citation>
    <scope>NUCLEOTIDE SEQUENCE</scope>
    <source>
        <tissue evidence="1">Whole organism</tissue>
    </source>
</reference>
<name>A0A0K2UZS3_LEPSM</name>
<sequence length="31" mass="3678">MLRVLKTDPMTRHIISGENFIYIISKVKILF</sequence>
<dbReference type="EMBL" id="HACA01026390">
    <property type="protein sequence ID" value="CDW43751.1"/>
    <property type="molecule type" value="Transcribed_RNA"/>
</dbReference>
<organism evidence="1">
    <name type="scientific">Lepeophtheirus salmonis</name>
    <name type="common">Salmon louse</name>
    <name type="synonym">Caligus salmonis</name>
    <dbReference type="NCBI Taxonomy" id="72036"/>
    <lineage>
        <taxon>Eukaryota</taxon>
        <taxon>Metazoa</taxon>
        <taxon>Ecdysozoa</taxon>
        <taxon>Arthropoda</taxon>
        <taxon>Crustacea</taxon>
        <taxon>Multicrustacea</taxon>
        <taxon>Hexanauplia</taxon>
        <taxon>Copepoda</taxon>
        <taxon>Siphonostomatoida</taxon>
        <taxon>Caligidae</taxon>
        <taxon>Lepeophtheirus</taxon>
    </lineage>
</organism>
<dbReference type="EMBL" id="HACA01026388">
    <property type="protein sequence ID" value="CDW43749.1"/>
    <property type="molecule type" value="Transcribed_RNA"/>
</dbReference>
<dbReference type="AlphaFoldDB" id="A0A0K2UZS3"/>
<proteinExistence type="predicted"/>
<evidence type="ECO:0000313" key="1">
    <source>
        <dbReference type="EMBL" id="CDW43749.1"/>
    </source>
</evidence>
<protein>
    <submittedName>
        <fullName evidence="1">Uncharacterized protein</fullName>
    </submittedName>
</protein>